<comment type="caution">
    <text evidence="1">The sequence shown here is derived from an EMBL/GenBank/DDBJ whole genome shotgun (WGS) entry which is preliminary data.</text>
</comment>
<proteinExistence type="predicted"/>
<dbReference type="Proteomes" id="UP000003763">
    <property type="component" value="Unassembled WGS sequence"/>
</dbReference>
<accession>G5HPX3</accession>
<gene>
    <name evidence="1" type="ORF">HMPREF9469_04635</name>
</gene>
<protein>
    <submittedName>
        <fullName evidence="1">Uncharacterized protein</fullName>
    </submittedName>
</protein>
<dbReference type="RefSeq" id="WP_007867640.1">
    <property type="nucleotide sequence ID" value="NZ_JH376427.1"/>
</dbReference>
<reference evidence="1 2" key="1">
    <citation type="submission" date="2011-08" db="EMBL/GenBank/DDBJ databases">
        <title>The Genome Sequence of Clostridium citroniae WAL-17108.</title>
        <authorList>
            <consortium name="The Broad Institute Genome Sequencing Platform"/>
            <person name="Earl A."/>
            <person name="Ward D."/>
            <person name="Feldgarden M."/>
            <person name="Gevers D."/>
            <person name="Finegold S.M."/>
            <person name="Summanen P.H."/>
            <person name="Molitoris D.R."/>
            <person name="Vaisanen M.L."/>
            <person name="Daigneault M."/>
            <person name="Allen-Vercoe E."/>
            <person name="Young S.K."/>
            <person name="Zeng Q."/>
            <person name="Gargeya S."/>
            <person name="Fitzgerald M."/>
            <person name="Haas B."/>
            <person name="Abouelleil A."/>
            <person name="Alvarado L."/>
            <person name="Arachchi H.M."/>
            <person name="Berlin A."/>
            <person name="Brown A."/>
            <person name="Chapman S.B."/>
            <person name="Chen Z."/>
            <person name="Dunbar C."/>
            <person name="Freedman E."/>
            <person name="Gearin G."/>
            <person name="Gellesch M."/>
            <person name="Goldberg J."/>
            <person name="Griggs A."/>
            <person name="Gujja S."/>
            <person name="Heiman D."/>
            <person name="Howarth C."/>
            <person name="Larson L."/>
            <person name="Lui A."/>
            <person name="MacDonald P.J.P."/>
            <person name="Montmayeur A."/>
            <person name="Murphy C."/>
            <person name="Neiman D."/>
            <person name="Pearson M."/>
            <person name="Priest M."/>
            <person name="Roberts A."/>
            <person name="Saif S."/>
            <person name="Shea T."/>
            <person name="Shenoy N."/>
            <person name="Sisk P."/>
            <person name="Stolte C."/>
            <person name="Sykes S."/>
            <person name="Wortman J."/>
            <person name="Nusbaum C."/>
            <person name="Birren B."/>
        </authorList>
    </citation>
    <scope>NUCLEOTIDE SEQUENCE [LARGE SCALE GENOMIC DNA]</scope>
    <source>
        <strain evidence="1 2">WAL-17108</strain>
    </source>
</reference>
<dbReference type="AlphaFoldDB" id="G5HPX3"/>
<name>G5HPX3_9FIRM</name>
<evidence type="ECO:0000313" key="2">
    <source>
        <dbReference type="Proteomes" id="UP000003763"/>
    </source>
</evidence>
<dbReference type="EMBL" id="ADLJ01000038">
    <property type="protein sequence ID" value="EHE96553.1"/>
    <property type="molecule type" value="Genomic_DNA"/>
</dbReference>
<organism evidence="1 2">
    <name type="scientific">[Clostridium] citroniae WAL-17108</name>
    <dbReference type="NCBI Taxonomy" id="742733"/>
    <lineage>
        <taxon>Bacteria</taxon>
        <taxon>Bacillati</taxon>
        <taxon>Bacillota</taxon>
        <taxon>Clostridia</taxon>
        <taxon>Lachnospirales</taxon>
        <taxon>Lachnospiraceae</taxon>
        <taxon>Enterocloster</taxon>
    </lineage>
</organism>
<evidence type="ECO:0000313" key="1">
    <source>
        <dbReference type="EMBL" id="EHE96553.1"/>
    </source>
</evidence>
<dbReference type="HOGENOM" id="CLU_3268006_0_0_9"/>
<sequence length="41" mass="4635">MKTADEILKESMVIDAHLDLMSDLERKHAMGSPDRKQALPI</sequence>